<evidence type="ECO:0000313" key="3">
    <source>
        <dbReference type="Proteomes" id="UP000823388"/>
    </source>
</evidence>
<accession>A0A8T0XBI9</accession>
<name>A0A8T0XBI9_PANVG</name>
<evidence type="ECO:0000256" key="1">
    <source>
        <dbReference type="SAM" id="SignalP"/>
    </source>
</evidence>
<dbReference type="EMBL" id="CM029037">
    <property type="protein sequence ID" value="KAG2656078.1"/>
    <property type="molecule type" value="Genomic_DNA"/>
</dbReference>
<evidence type="ECO:0000313" key="2">
    <source>
        <dbReference type="EMBL" id="KAG2656078.1"/>
    </source>
</evidence>
<dbReference type="Proteomes" id="UP000823388">
    <property type="component" value="Chromosome 1K"/>
</dbReference>
<reference evidence="2" key="1">
    <citation type="submission" date="2020-05" db="EMBL/GenBank/DDBJ databases">
        <title>WGS assembly of Panicum virgatum.</title>
        <authorList>
            <person name="Lovell J.T."/>
            <person name="Jenkins J."/>
            <person name="Shu S."/>
            <person name="Juenger T.E."/>
            <person name="Schmutz J."/>
        </authorList>
    </citation>
    <scope>NUCLEOTIDE SEQUENCE</scope>
    <source>
        <strain evidence="2">AP13</strain>
    </source>
</reference>
<protein>
    <recommendedName>
        <fullName evidence="4">Secreted protein</fullName>
    </recommendedName>
</protein>
<comment type="caution">
    <text evidence="2">The sequence shown here is derived from an EMBL/GenBank/DDBJ whole genome shotgun (WGS) entry which is preliminary data.</text>
</comment>
<sequence>MVGISPVKLLLLALSATRLFITSHVVNGNCPVKKLLEMFSTCRGLRLTSRTMMLLEYTSSVGRPPDSMLLDKFKRRRPVRSPRDARETSVTVWFELQVTPSHLQQSVSCFHEVARPPWTESSATNWSKELFSFSVHEVVGEANERINTRENPSTGMANLLVLLLHEE</sequence>
<feature type="signal peptide" evidence="1">
    <location>
        <begin position="1"/>
        <end position="28"/>
    </location>
</feature>
<organism evidence="2 3">
    <name type="scientific">Panicum virgatum</name>
    <name type="common">Blackwell switchgrass</name>
    <dbReference type="NCBI Taxonomy" id="38727"/>
    <lineage>
        <taxon>Eukaryota</taxon>
        <taxon>Viridiplantae</taxon>
        <taxon>Streptophyta</taxon>
        <taxon>Embryophyta</taxon>
        <taxon>Tracheophyta</taxon>
        <taxon>Spermatophyta</taxon>
        <taxon>Magnoliopsida</taxon>
        <taxon>Liliopsida</taxon>
        <taxon>Poales</taxon>
        <taxon>Poaceae</taxon>
        <taxon>PACMAD clade</taxon>
        <taxon>Panicoideae</taxon>
        <taxon>Panicodae</taxon>
        <taxon>Paniceae</taxon>
        <taxon>Panicinae</taxon>
        <taxon>Panicum</taxon>
        <taxon>Panicum sect. Hiantes</taxon>
    </lineage>
</organism>
<dbReference type="AlphaFoldDB" id="A0A8T0XBI9"/>
<gene>
    <name evidence="2" type="ORF">PVAP13_1KG056631</name>
</gene>
<feature type="chain" id="PRO_5035810845" description="Secreted protein" evidence="1">
    <location>
        <begin position="29"/>
        <end position="167"/>
    </location>
</feature>
<keyword evidence="1" id="KW-0732">Signal</keyword>
<keyword evidence="3" id="KW-1185">Reference proteome</keyword>
<evidence type="ECO:0008006" key="4">
    <source>
        <dbReference type="Google" id="ProtNLM"/>
    </source>
</evidence>
<proteinExistence type="predicted"/>